<dbReference type="InterPro" id="IPR051257">
    <property type="entry name" value="Diverse_CBS-Domain"/>
</dbReference>
<evidence type="ECO:0000313" key="4">
    <source>
        <dbReference type="EMBL" id="TGK95115.1"/>
    </source>
</evidence>
<dbReference type="RefSeq" id="WP_100791192.1">
    <property type="nucleotide sequence ID" value="NZ_NPDQ01000005.1"/>
</dbReference>
<sequence>MSVKDILKDKASSVLSIEEDRNVLEATQMMVGAKVGSLIVTFQGKLVGIFTERDLMRVVAKDHTNVDKIKLKDVMTTQLTVAGPDEDVDDILNNMITKRFRHMPVLDGDKIIGLISIGDAVKTKLNRTQAEMSILREYMYGPH</sequence>
<organism evidence="4 5">
    <name type="scientific">Leptospira brenneri</name>
    <dbReference type="NCBI Taxonomy" id="2023182"/>
    <lineage>
        <taxon>Bacteria</taxon>
        <taxon>Pseudomonadati</taxon>
        <taxon>Spirochaetota</taxon>
        <taxon>Spirochaetia</taxon>
        <taxon>Leptospirales</taxon>
        <taxon>Leptospiraceae</taxon>
        <taxon>Leptospira</taxon>
    </lineage>
</organism>
<dbReference type="Proteomes" id="UP000297891">
    <property type="component" value="Unassembled WGS sequence"/>
</dbReference>
<feature type="domain" description="CBS" evidence="3">
    <location>
        <begin position="6"/>
        <end position="66"/>
    </location>
</feature>
<dbReference type="InterPro" id="IPR000644">
    <property type="entry name" value="CBS_dom"/>
</dbReference>
<evidence type="ECO:0000256" key="2">
    <source>
        <dbReference type="PROSITE-ProRule" id="PRU00703"/>
    </source>
</evidence>
<dbReference type="InterPro" id="IPR044725">
    <property type="entry name" value="CBSX3_CBS_dom"/>
</dbReference>
<proteinExistence type="predicted"/>
<keyword evidence="1 2" id="KW-0129">CBS domain</keyword>
<evidence type="ECO:0000259" key="3">
    <source>
        <dbReference type="PROSITE" id="PS51371"/>
    </source>
</evidence>
<name>A0A2M9Y0S0_9LEPT</name>
<dbReference type="SMART" id="SM00116">
    <property type="entry name" value="CBS"/>
    <property type="match status" value="2"/>
</dbReference>
<dbReference type="AlphaFoldDB" id="A0A2M9Y0S0"/>
<protein>
    <submittedName>
        <fullName evidence="4">CBS domain-containing protein</fullName>
    </submittedName>
</protein>
<feature type="domain" description="CBS" evidence="3">
    <location>
        <begin position="75"/>
        <end position="131"/>
    </location>
</feature>
<evidence type="ECO:0000256" key="1">
    <source>
        <dbReference type="ARBA" id="ARBA00023122"/>
    </source>
</evidence>
<dbReference type="PANTHER" id="PTHR43080">
    <property type="entry name" value="CBS DOMAIN-CONTAINING PROTEIN CBSX3, MITOCHONDRIAL"/>
    <property type="match status" value="1"/>
</dbReference>
<dbReference type="PANTHER" id="PTHR43080:SF2">
    <property type="entry name" value="CBS DOMAIN-CONTAINING PROTEIN"/>
    <property type="match status" value="1"/>
</dbReference>
<keyword evidence="5" id="KW-1185">Reference proteome</keyword>
<dbReference type="PROSITE" id="PS51371">
    <property type="entry name" value="CBS"/>
    <property type="match status" value="2"/>
</dbReference>
<dbReference type="CDD" id="cd04623">
    <property type="entry name" value="CBS_pair_bac_euk"/>
    <property type="match status" value="1"/>
</dbReference>
<dbReference type="EMBL" id="RQFP01000001">
    <property type="protein sequence ID" value="TGK95115.1"/>
    <property type="molecule type" value="Genomic_DNA"/>
</dbReference>
<accession>A0A2M9Y0S0</accession>
<dbReference type="OrthoDB" id="9802114at2"/>
<gene>
    <name evidence="4" type="ORF">EHQ30_00240</name>
</gene>
<dbReference type="Pfam" id="PF00571">
    <property type="entry name" value="CBS"/>
    <property type="match status" value="2"/>
</dbReference>
<reference evidence="4" key="1">
    <citation type="journal article" date="2019" name="PLoS Negl. Trop. Dis.">
        <title>Revisiting the worldwide diversity of Leptospira species in the environment.</title>
        <authorList>
            <person name="Vincent A.T."/>
            <person name="Schiettekatte O."/>
            <person name="Bourhy P."/>
            <person name="Veyrier F.J."/>
            <person name="Picardeau M."/>
        </authorList>
    </citation>
    <scope>NUCLEOTIDE SEQUENCE [LARGE SCALE GENOMIC DNA]</scope>
    <source>
        <strain evidence="4">201800277</strain>
    </source>
</reference>
<dbReference type="Gene3D" id="3.10.580.10">
    <property type="entry name" value="CBS-domain"/>
    <property type="match status" value="1"/>
</dbReference>
<dbReference type="SUPFAM" id="SSF54631">
    <property type="entry name" value="CBS-domain pair"/>
    <property type="match status" value="1"/>
</dbReference>
<dbReference type="InterPro" id="IPR046342">
    <property type="entry name" value="CBS_dom_sf"/>
</dbReference>
<evidence type="ECO:0000313" key="5">
    <source>
        <dbReference type="Proteomes" id="UP000297891"/>
    </source>
</evidence>
<comment type="caution">
    <text evidence="4">The sequence shown here is derived from an EMBL/GenBank/DDBJ whole genome shotgun (WGS) entry which is preliminary data.</text>
</comment>